<dbReference type="AlphaFoldDB" id="A0A164INP9"/>
<organism evidence="2 3">
    <name type="scientific">Nocardia terpenica</name>
    <dbReference type="NCBI Taxonomy" id="455432"/>
    <lineage>
        <taxon>Bacteria</taxon>
        <taxon>Bacillati</taxon>
        <taxon>Actinomycetota</taxon>
        <taxon>Actinomycetes</taxon>
        <taxon>Mycobacteriales</taxon>
        <taxon>Nocardiaceae</taxon>
        <taxon>Nocardia</taxon>
    </lineage>
</organism>
<accession>A0A164INP9</accession>
<dbReference type="Proteomes" id="UP000076512">
    <property type="component" value="Unassembled WGS sequence"/>
</dbReference>
<proteinExistence type="predicted"/>
<feature type="region of interest" description="Disordered" evidence="1">
    <location>
        <begin position="1"/>
        <end position="21"/>
    </location>
</feature>
<name>A0A164INP9_9NOCA</name>
<comment type="caution">
    <text evidence="2">The sequence shown here is derived from an EMBL/GenBank/DDBJ whole genome shotgun (WGS) entry which is preliminary data.</text>
</comment>
<evidence type="ECO:0000313" key="2">
    <source>
        <dbReference type="EMBL" id="KZM69606.1"/>
    </source>
</evidence>
<sequence length="148" mass="16999">MLIRGCEGQLLSPRRNEPRDTVTDRNMQVKMSVVLFTAERGQNLATAVLVDNALHHILHDREQVRPEFRIQLQQRPDMTLRNHDHVIGAEPTNRRTEGKHMIGLGHNIDIDHPGNDLIAIPIRLRHNRLPYERATAIHQPSRRSSDPA</sequence>
<dbReference type="EMBL" id="LWGR01000019">
    <property type="protein sequence ID" value="KZM69606.1"/>
    <property type="molecule type" value="Genomic_DNA"/>
</dbReference>
<gene>
    <name evidence="2" type="ORF">AWN90_07440</name>
</gene>
<keyword evidence="3" id="KW-1185">Reference proteome</keyword>
<evidence type="ECO:0000256" key="1">
    <source>
        <dbReference type="SAM" id="MobiDB-lite"/>
    </source>
</evidence>
<dbReference type="STRING" id="455432.AWN90_07440"/>
<protein>
    <submittedName>
        <fullName evidence="2">Uncharacterized protein</fullName>
    </submittedName>
</protein>
<reference evidence="2 3" key="1">
    <citation type="submission" date="2016-04" db="EMBL/GenBank/DDBJ databases">
        <authorList>
            <person name="Evans L.H."/>
            <person name="Alamgir A."/>
            <person name="Owens N."/>
            <person name="Weber N.D."/>
            <person name="Virtaneva K."/>
            <person name="Barbian K."/>
            <person name="Babar A."/>
            <person name="Rosenke K."/>
        </authorList>
    </citation>
    <scope>NUCLEOTIDE SEQUENCE [LARGE SCALE GENOMIC DNA]</scope>
    <source>
        <strain evidence="2 3">IFM 0406</strain>
    </source>
</reference>
<evidence type="ECO:0000313" key="3">
    <source>
        <dbReference type="Proteomes" id="UP000076512"/>
    </source>
</evidence>